<organism evidence="5">
    <name type="scientific">Amphimedon queenslandica</name>
    <name type="common">Sponge</name>
    <dbReference type="NCBI Taxonomy" id="400682"/>
    <lineage>
        <taxon>Eukaryota</taxon>
        <taxon>Metazoa</taxon>
        <taxon>Porifera</taxon>
        <taxon>Demospongiae</taxon>
        <taxon>Heteroscleromorpha</taxon>
        <taxon>Haplosclerida</taxon>
        <taxon>Niphatidae</taxon>
        <taxon>Amphimedon</taxon>
    </lineage>
</organism>
<evidence type="ECO:0000313" key="5">
    <source>
        <dbReference type="EnsemblMetazoa" id="Aqu2.1.30449_001"/>
    </source>
</evidence>
<protein>
    <recommendedName>
        <fullName evidence="6">ABC transporter domain-containing protein</fullName>
    </recommendedName>
</protein>
<accession>A0A1X7USF3</accession>
<name>A0A1X7USF3_AMPQE</name>
<proteinExistence type="inferred from homology"/>
<reference evidence="5" key="1">
    <citation type="submission" date="2017-05" db="UniProtKB">
        <authorList>
            <consortium name="EnsemblMetazoa"/>
        </authorList>
    </citation>
    <scope>IDENTIFICATION</scope>
</reference>
<dbReference type="InterPro" id="IPR027417">
    <property type="entry name" value="P-loop_NTPase"/>
</dbReference>
<sequence>MDSDKIMILDSGSLIEYGSPHLLVNQPSSYLCMLVNKSGSANATSWVDPLFCLGSKRSLEFNDLYAHPSEADSNYLLNKFNNIVHRFKAAKMTDRRVKVMNESTLLQCLLKELPALQGSVVVNGSIGYASQEAWVFSATVRDNILFGLPYNVERYNSVIEACALTK</sequence>
<keyword evidence="3" id="KW-0547">Nucleotide-binding</keyword>
<dbReference type="PANTHER" id="PTHR24223">
    <property type="entry name" value="ATP-BINDING CASSETTE SUB-FAMILY C"/>
    <property type="match status" value="1"/>
</dbReference>
<dbReference type="PANTHER" id="PTHR24223:SF456">
    <property type="entry name" value="MULTIDRUG RESISTANCE-ASSOCIATED PROTEIN LETHAL(2)03659"/>
    <property type="match status" value="1"/>
</dbReference>
<evidence type="ECO:0000256" key="3">
    <source>
        <dbReference type="ARBA" id="ARBA00022741"/>
    </source>
</evidence>
<dbReference type="AlphaFoldDB" id="A0A1X7USF3"/>
<evidence type="ECO:0000256" key="2">
    <source>
        <dbReference type="ARBA" id="ARBA00009726"/>
    </source>
</evidence>
<evidence type="ECO:0000256" key="4">
    <source>
        <dbReference type="ARBA" id="ARBA00022840"/>
    </source>
</evidence>
<dbReference type="STRING" id="400682.A0A1X7USF3"/>
<dbReference type="Gene3D" id="3.40.50.300">
    <property type="entry name" value="P-loop containing nucleotide triphosphate hydrolases"/>
    <property type="match status" value="1"/>
</dbReference>
<dbReference type="EnsemblMetazoa" id="Aqu2.1.30449_001">
    <property type="protein sequence ID" value="Aqu2.1.30449_001"/>
    <property type="gene ID" value="Aqu2.1.30449"/>
</dbReference>
<comment type="similarity">
    <text evidence="2">Belongs to the ABC transporter superfamily. ABCC family. Conjugate transporter (TC 3.A.1.208) subfamily.</text>
</comment>
<dbReference type="InterPro" id="IPR050173">
    <property type="entry name" value="ABC_transporter_C-like"/>
</dbReference>
<dbReference type="GO" id="GO:0042626">
    <property type="term" value="F:ATPase-coupled transmembrane transporter activity"/>
    <property type="evidence" value="ECO:0007669"/>
    <property type="project" value="TreeGrafter"/>
</dbReference>
<evidence type="ECO:0008006" key="6">
    <source>
        <dbReference type="Google" id="ProtNLM"/>
    </source>
</evidence>
<dbReference type="GO" id="GO:0005524">
    <property type="term" value="F:ATP binding"/>
    <property type="evidence" value="ECO:0007669"/>
    <property type="project" value="UniProtKB-KW"/>
</dbReference>
<dbReference type="GO" id="GO:0016020">
    <property type="term" value="C:membrane"/>
    <property type="evidence" value="ECO:0007669"/>
    <property type="project" value="UniProtKB-SubCell"/>
</dbReference>
<dbReference type="SUPFAM" id="SSF52540">
    <property type="entry name" value="P-loop containing nucleoside triphosphate hydrolases"/>
    <property type="match status" value="1"/>
</dbReference>
<evidence type="ECO:0000256" key="1">
    <source>
        <dbReference type="ARBA" id="ARBA00004141"/>
    </source>
</evidence>
<keyword evidence="4" id="KW-0067">ATP-binding</keyword>
<comment type="subcellular location">
    <subcellularLocation>
        <location evidence="1">Membrane</location>
        <topology evidence="1">Multi-pass membrane protein</topology>
    </subcellularLocation>
</comment>
<dbReference type="InParanoid" id="A0A1X7USF3"/>